<comment type="pathway">
    <text evidence="6">Amino-acid biosynthesis; L-lysine biosynthesis via AAA pathway; L-lysine from L-alpha-aminoadipate (Thermus route): step 3/5.</text>
</comment>
<dbReference type="InterPro" id="IPR000534">
    <property type="entry name" value="Semialdehyde_DH_NAD-bd"/>
</dbReference>
<keyword evidence="5 6" id="KW-0457">Lysine biosynthesis</keyword>
<evidence type="ECO:0000256" key="1">
    <source>
        <dbReference type="ARBA" id="ARBA00022490"/>
    </source>
</evidence>
<keyword evidence="4 6" id="KW-0560">Oxidoreductase</keyword>
<comment type="function">
    <text evidence="6">Catalyzes the NADPH-dependent reduction of [LysW]-aminoadipate 6-phosphate to yield [LysW]-aminoadipate 6-semialdehyde.</text>
</comment>
<dbReference type="HAMAP" id="MF_02083">
    <property type="entry name" value="LysY"/>
    <property type="match status" value="1"/>
</dbReference>
<dbReference type="Gene3D" id="3.40.50.720">
    <property type="entry name" value="NAD(P)-binding Rossmann-like Domain"/>
    <property type="match status" value="1"/>
</dbReference>
<dbReference type="CDD" id="cd23939">
    <property type="entry name" value="AGPR_1_C_LysY"/>
    <property type="match status" value="1"/>
</dbReference>
<dbReference type="SUPFAM" id="SSF55347">
    <property type="entry name" value="Glyceraldehyde-3-phosphate dehydrogenase-like, C-terminal domain"/>
    <property type="match status" value="1"/>
</dbReference>
<comment type="caution">
    <text evidence="6">Lacks conserved residue(s) required for the propagation of feature annotation.</text>
</comment>
<keyword evidence="3 6" id="KW-0521">NADP</keyword>
<comment type="subcellular location">
    <subcellularLocation>
        <location evidence="6">Cytoplasm</location>
    </subcellularLocation>
</comment>
<feature type="binding site" evidence="6">
    <location>
        <begin position="15"/>
        <end position="18"/>
    </location>
    <ligand>
        <name>NADP(+)</name>
        <dbReference type="ChEBI" id="CHEBI:58349"/>
    </ligand>
</feature>
<dbReference type="GO" id="GO:0003942">
    <property type="term" value="F:N-acetyl-gamma-glutamyl-phosphate reductase activity"/>
    <property type="evidence" value="ECO:0007669"/>
    <property type="project" value="UniProtKB-EC"/>
</dbReference>
<name>A0ABW1DH17_9DEIO</name>
<dbReference type="InterPro" id="IPR000706">
    <property type="entry name" value="AGPR_type-1"/>
</dbReference>
<evidence type="ECO:0000256" key="3">
    <source>
        <dbReference type="ARBA" id="ARBA00022857"/>
    </source>
</evidence>
<keyword evidence="1 6" id="KW-0963">Cytoplasm</keyword>
<dbReference type="SMART" id="SM00859">
    <property type="entry name" value="Semialdhyde_dh"/>
    <property type="match status" value="1"/>
</dbReference>
<dbReference type="PANTHER" id="PTHR32338:SF11">
    <property type="entry name" value="[LYSW]-L-2-AMINOADIPATE_[LYSW]-L-GLUTAMATE PHOSPHATE REDUCTASE-RELATED"/>
    <property type="match status" value="1"/>
</dbReference>
<organism evidence="9 10">
    <name type="scientific">Deinococcus petrolearius</name>
    <dbReference type="NCBI Taxonomy" id="1751295"/>
    <lineage>
        <taxon>Bacteria</taxon>
        <taxon>Thermotogati</taxon>
        <taxon>Deinococcota</taxon>
        <taxon>Deinococci</taxon>
        <taxon>Deinococcales</taxon>
        <taxon>Deinococcaceae</taxon>
        <taxon>Deinococcus</taxon>
    </lineage>
</organism>
<keyword evidence="10" id="KW-1185">Reference proteome</keyword>
<dbReference type="InterPro" id="IPR037535">
    <property type="entry name" value="LysY"/>
</dbReference>
<dbReference type="PANTHER" id="PTHR32338">
    <property type="entry name" value="N-ACETYL-GAMMA-GLUTAMYL-PHOSPHATE REDUCTASE, CHLOROPLASTIC-RELATED-RELATED"/>
    <property type="match status" value="1"/>
</dbReference>
<keyword evidence="2 6" id="KW-0028">Amino-acid biosynthesis</keyword>
<dbReference type="RefSeq" id="WP_380047501.1">
    <property type="nucleotide sequence ID" value="NZ_JBHSOH010000006.1"/>
</dbReference>
<dbReference type="InterPro" id="IPR058924">
    <property type="entry name" value="AGPR_dimerisation_dom"/>
</dbReference>
<evidence type="ECO:0000313" key="9">
    <source>
        <dbReference type="EMBL" id="MFC5847921.1"/>
    </source>
</evidence>
<gene>
    <name evidence="9" type="primary">argC</name>
    <name evidence="6" type="synonym">lysY</name>
    <name evidence="9" type="ORF">ACFPQ6_06315</name>
</gene>
<dbReference type="Proteomes" id="UP001595979">
    <property type="component" value="Unassembled WGS sequence"/>
</dbReference>
<dbReference type="HAMAP" id="MF_00150">
    <property type="entry name" value="ArgC_type1"/>
    <property type="match status" value="1"/>
</dbReference>
<feature type="domain" description="Semialdehyde dehydrogenase NAD-binding" evidence="8">
    <location>
        <begin position="8"/>
        <end position="144"/>
    </location>
</feature>
<dbReference type="InterPro" id="IPR023013">
    <property type="entry name" value="AGPR_AS"/>
</dbReference>
<evidence type="ECO:0000256" key="7">
    <source>
        <dbReference type="PROSITE-ProRule" id="PRU10010"/>
    </source>
</evidence>
<evidence type="ECO:0000256" key="6">
    <source>
        <dbReference type="HAMAP-Rule" id="MF_02083"/>
    </source>
</evidence>
<dbReference type="SUPFAM" id="SSF51735">
    <property type="entry name" value="NAD(P)-binding Rossmann-fold domains"/>
    <property type="match status" value="1"/>
</dbReference>
<evidence type="ECO:0000256" key="4">
    <source>
        <dbReference type="ARBA" id="ARBA00023002"/>
    </source>
</evidence>
<dbReference type="CDD" id="cd24151">
    <property type="entry name" value="AGPR_1_N_LysY"/>
    <property type="match status" value="1"/>
</dbReference>
<evidence type="ECO:0000313" key="10">
    <source>
        <dbReference type="Proteomes" id="UP001595979"/>
    </source>
</evidence>
<dbReference type="EC" id="1.2.1.103" evidence="6"/>
<comment type="catalytic activity">
    <reaction evidence="6">
        <text>[amino-group carrier protein]-C-terminal-N-(1-carboxy-5-oxopentan-1-yl)-L-glutamine + phosphate + NADP(+) = [amino-group carrier protein]-C-terminal-N-(1-carboxy-5-phosphooxy-5-oxopentan-1-yl)-L-glutamine + NADPH + H(+)</text>
        <dbReference type="Rhea" id="RHEA:41948"/>
        <dbReference type="Rhea" id="RHEA-COMP:9712"/>
        <dbReference type="Rhea" id="RHEA-COMP:9714"/>
        <dbReference type="ChEBI" id="CHEBI:15378"/>
        <dbReference type="ChEBI" id="CHEBI:43474"/>
        <dbReference type="ChEBI" id="CHEBI:57783"/>
        <dbReference type="ChEBI" id="CHEBI:58349"/>
        <dbReference type="ChEBI" id="CHEBI:78499"/>
        <dbReference type="ChEBI" id="CHEBI:78501"/>
        <dbReference type="EC" id="1.2.1.103"/>
    </reaction>
</comment>
<proteinExistence type="inferred from homology"/>
<dbReference type="Pfam" id="PF01118">
    <property type="entry name" value="Semialdhyde_dh"/>
    <property type="match status" value="1"/>
</dbReference>
<evidence type="ECO:0000259" key="8">
    <source>
        <dbReference type="SMART" id="SM00859"/>
    </source>
</evidence>
<accession>A0ABW1DH17</accession>
<dbReference type="NCBIfam" id="TIGR01850">
    <property type="entry name" value="argC"/>
    <property type="match status" value="1"/>
</dbReference>
<reference evidence="10" key="1">
    <citation type="journal article" date="2019" name="Int. J. Syst. Evol. Microbiol.">
        <title>The Global Catalogue of Microorganisms (GCM) 10K type strain sequencing project: providing services to taxonomists for standard genome sequencing and annotation.</title>
        <authorList>
            <consortium name="The Broad Institute Genomics Platform"/>
            <consortium name="The Broad Institute Genome Sequencing Center for Infectious Disease"/>
            <person name="Wu L."/>
            <person name="Ma J."/>
        </authorList>
    </citation>
    <scope>NUCLEOTIDE SEQUENCE [LARGE SCALE GENOMIC DNA]</scope>
    <source>
        <strain evidence="10">CGMCC 1.15053</strain>
    </source>
</reference>
<dbReference type="Gene3D" id="3.30.360.10">
    <property type="entry name" value="Dihydrodipicolinate Reductase, domain 2"/>
    <property type="match status" value="1"/>
</dbReference>
<evidence type="ECO:0000256" key="2">
    <source>
        <dbReference type="ARBA" id="ARBA00022605"/>
    </source>
</evidence>
<evidence type="ECO:0000256" key="5">
    <source>
        <dbReference type="ARBA" id="ARBA00023154"/>
    </source>
</evidence>
<dbReference type="InterPro" id="IPR036291">
    <property type="entry name" value="NAD(P)-bd_dom_sf"/>
</dbReference>
<dbReference type="EMBL" id="JBHSOH010000006">
    <property type="protein sequence ID" value="MFC5847921.1"/>
    <property type="molecule type" value="Genomic_DNA"/>
</dbReference>
<feature type="active site" evidence="6 7">
    <location>
        <position position="152"/>
    </location>
</feature>
<comment type="caution">
    <text evidence="9">The sequence shown here is derived from an EMBL/GenBank/DDBJ whole genome shotgun (WGS) entry which is preliminary data.</text>
</comment>
<comment type="similarity">
    <text evidence="6">Belongs to the NAGSA dehydrogenase family. Type 1 subfamily. LysY sub-subfamily.</text>
</comment>
<sequence length="349" mass="37438">MTPSERLSVAIVGGSGYAGGEFLRLALGHPHLEVTQVTSERSAGLPVSMVHPNLRGRTNLKFRKAAELGAADIVVLALPHNSAAKRIAEFTEKGRIVVDLSADFRLKDPEVYRATYGEAHPAPEGLGDWVYGNPELHREDLRGATRIACAGCFATSVILALYPLLKLGVLLPKDIIATGLVGSSAAGASASESSHHPERAGSLRVYKPVGHRHTAEASQELPGNFPLHLTAISTPRVRGILTTAQAWLPDGYSERDIWSAYREVYAAEPFVRIVKAARGIHRYPDPMLLDGTNYCDIGFELDTETGRVVLMSAIDNLVKGTAGHAIQSLNIACGWEETAGLDFAGLHPA</sequence>
<dbReference type="InterPro" id="IPR050085">
    <property type="entry name" value="AGPR"/>
</dbReference>
<protein>
    <recommendedName>
        <fullName evidence="6">[LysW]-L-2-aminoadipate 6-phosphate reductase</fullName>
        <ecNumber evidence="6">1.2.1.103</ecNumber>
    </recommendedName>
</protein>
<dbReference type="PROSITE" id="PS01224">
    <property type="entry name" value="ARGC"/>
    <property type="match status" value="1"/>
</dbReference>
<feature type="binding site" evidence="6">
    <location>
        <position position="316"/>
    </location>
    <ligand>
        <name>NADP(+)</name>
        <dbReference type="ChEBI" id="CHEBI:58349"/>
    </ligand>
</feature>
<dbReference type="Pfam" id="PF22698">
    <property type="entry name" value="Semialdhyde_dhC_1"/>
    <property type="match status" value="1"/>
</dbReference>